<proteinExistence type="predicted"/>
<dbReference type="Proteomes" id="UP000094313">
    <property type="component" value="Chromosome"/>
</dbReference>
<evidence type="ECO:0000313" key="2">
    <source>
        <dbReference type="Proteomes" id="UP000094313"/>
    </source>
</evidence>
<dbReference type="EMBL" id="CP017141">
    <property type="protein sequence ID" value="AOM78939.1"/>
    <property type="molecule type" value="Genomic_DNA"/>
</dbReference>
<protein>
    <submittedName>
        <fullName evidence="1">Uncharacterized protein</fullName>
    </submittedName>
</protein>
<evidence type="ECO:0000313" key="1">
    <source>
        <dbReference type="EMBL" id="AOM78939.1"/>
    </source>
</evidence>
<dbReference type="RefSeq" id="WP_069380603.1">
    <property type="nucleotide sequence ID" value="NZ_CP017141.1"/>
</dbReference>
<dbReference type="KEGG" id="psty:BFS30_18250"/>
<organism evidence="1 2">
    <name type="scientific">Pedobacter steynii</name>
    <dbReference type="NCBI Taxonomy" id="430522"/>
    <lineage>
        <taxon>Bacteria</taxon>
        <taxon>Pseudomonadati</taxon>
        <taxon>Bacteroidota</taxon>
        <taxon>Sphingobacteriia</taxon>
        <taxon>Sphingobacteriales</taxon>
        <taxon>Sphingobacteriaceae</taxon>
        <taxon>Pedobacter</taxon>
    </lineage>
</organism>
<sequence length="64" mass="7246">MKPNQINLRRDFMKNSELGVAAFSMMPRYVPDGTGYLASGGIKTFSDNQELIRLNELAVNQIKR</sequence>
<gene>
    <name evidence="1" type="ORF">BFS30_18250</name>
</gene>
<reference evidence="1 2" key="1">
    <citation type="submission" date="2016-08" db="EMBL/GenBank/DDBJ databases">
        <authorList>
            <person name="Seilhamer J.J."/>
        </authorList>
    </citation>
    <scope>NUCLEOTIDE SEQUENCE [LARGE SCALE GENOMIC DNA]</scope>
    <source>
        <strain evidence="1 2">DX4</strain>
    </source>
</reference>
<keyword evidence="2" id="KW-1185">Reference proteome</keyword>
<name>A0A1D7QK13_9SPHI</name>
<dbReference type="AlphaFoldDB" id="A0A1D7QK13"/>
<accession>A0A1D7QK13</accession>